<dbReference type="PANTHER" id="PTHR19282">
    <property type="entry name" value="TETRASPANIN"/>
    <property type="match status" value="1"/>
</dbReference>
<comment type="similarity">
    <text evidence="2 6">Belongs to the tetraspanin (TM4SF) family.</text>
</comment>
<evidence type="ECO:0000256" key="4">
    <source>
        <dbReference type="ARBA" id="ARBA00022989"/>
    </source>
</evidence>
<accession>A0A8W8MWI0</accession>
<comment type="subcellular location">
    <subcellularLocation>
        <location evidence="1 6">Membrane</location>
        <topology evidence="1 6">Multi-pass membrane protein</topology>
    </subcellularLocation>
</comment>
<keyword evidence="3 6" id="KW-0812">Transmembrane</keyword>
<dbReference type="PIRSF" id="PIRSF002419">
    <property type="entry name" value="Tetraspanin"/>
    <property type="match status" value="1"/>
</dbReference>
<evidence type="ECO:0000256" key="5">
    <source>
        <dbReference type="ARBA" id="ARBA00023136"/>
    </source>
</evidence>
<dbReference type="Pfam" id="PF00335">
    <property type="entry name" value="Tetraspanin"/>
    <property type="match status" value="1"/>
</dbReference>
<dbReference type="SUPFAM" id="SSF48652">
    <property type="entry name" value="Tetraspanin"/>
    <property type="match status" value="1"/>
</dbReference>
<dbReference type="PRINTS" id="PR00259">
    <property type="entry name" value="TMFOUR"/>
</dbReference>
<proteinExistence type="inferred from homology"/>
<dbReference type="GO" id="GO:0005886">
    <property type="term" value="C:plasma membrane"/>
    <property type="evidence" value="ECO:0007669"/>
    <property type="project" value="TreeGrafter"/>
</dbReference>
<sequence length="306" mass="33560">MVSFCAKLFKTMKTNYVGDIHVYEVSNIAVMLQENIPCLKCLIIILNIPVIAIGAVAIGLGIWVLVEEPDVLELSSLRELTVMDQSYLLTSVYLVITAGAAILVFGIVGMVATNAQSACCLGFYAGMLSLILCVEVAGCTLGVVFKSSSDQHLDEAIYRNIKTEYDGSPESQNYFSKHINAVHATLSCCGYMNVTDFQQSLTWNRTLGDGSSAQVPLSCCLPQSNSSIQSTGGKMDCRKTPDVTNSYTDPCMPKVRELFRKYEIIVIACTATLAFCQLLMLVLVLISMCSIVQDETQYDFKQNMYT</sequence>
<evidence type="ECO:0000256" key="2">
    <source>
        <dbReference type="ARBA" id="ARBA00006840"/>
    </source>
</evidence>
<dbReference type="Proteomes" id="UP000005408">
    <property type="component" value="Unassembled WGS sequence"/>
</dbReference>
<dbReference type="Gene3D" id="1.10.1450.10">
    <property type="entry name" value="Tetraspanin"/>
    <property type="match status" value="1"/>
</dbReference>
<evidence type="ECO:0000313" key="8">
    <source>
        <dbReference type="Proteomes" id="UP000005408"/>
    </source>
</evidence>
<evidence type="ECO:0000256" key="3">
    <source>
        <dbReference type="ARBA" id="ARBA00022692"/>
    </source>
</evidence>
<dbReference type="InterPro" id="IPR000301">
    <property type="entry name" value="Tetraspanin_animals"/>
</dbReference>
<evidence type="ECO:0000313" key="7">
    <source>
        <dbReference type="EnsemblMetazoa" id="G4237.1:cds"/>
    </source>
</evidence>
<organism evidence="7 8">
    <name type="scientific">Magallana gigas</name>
    <name type="common">Pacific oyster</name>
    <name type="synonym">Crassostrea gigas</name>
    <dbReference type="NCBI Taxonomy" id="29159"/>
    <lineage>
        <taxon>Eukaryota</taxon>
        <taxon>Metazoa</taxon>
        <taxon>Spiralia</taxon>
        <taxon>Lophotrochozoa</taxon>
        <taxon>Mollusca</taxon>
        <taxon>Bivalvia</taxon>
        <taxon>Autobranchia</taxon>
        <taxon>Pteriomorphia</taxon>
        <taxon>Ostreida</taxon>
        <taxon>Ostreoidea</taxon>
        <taxon>Ostreidae</taxon>
        <taxon>Magallana</taxon>
    </lineage>
</organism>
<dbReference type="AlphaFoldDB" id="A0A8W8MWI0"/>
<feature type="transmembrane region" description="Helical" evidence="6">
    <location>
        <begin position="264"/>
        <end position="292"/>
    </location>
</feature>
<protein>
    <recommendedName>
        <fullName evidence="6">Tetraspanin</fullName>
    </recommendedName>
</protein>
<feature type="transmembrane region" description="Helical" evidence="6">
    <location>
        <begin position="123"/>
        <end position="145"/>
    </location>
</feature>
<name>A0A8W8MWI0_MAGGI</name>
<evidence type="ECO:0000256" key="6">
    <source>
        <dbReference type="RuleBase" id="RU361218"/>
    </source>
</evidence>
<reference evidence="7" key="1">
    <citation type="submission" date="2022-08" db="UniProtKB">
        <authorList>
            <consortium name="EnsemblMetazoa"/>
        </authorList>
    </citation>
    <scope>IDENTIFICATION</scope>
    <source>
        <strain evidence="7">05x7-T-G4-1.051#20</strain>
    </source>
</reference>
<dbReference type="EnsemblMetazoa" id="G4237.1">
    <property type="protein sequence ID" value="G4237.1:cds"/>
    <property type="gene ID" value="G4237"/>
</dbReference>
<dbReference type="InterPro" id="IPR008952">
    <property type="entry name" value="Tetraspanin_EC2_sf"/>
</dbReference>
<keyword evidence="4 6" id="KW-1133">Transmembrane helix</keyword>
<keyword evidence="8" id="KW-1185">Reference proteome</keyword>
<dbReference type="InterPro" id="IPR018499">
    <property type="entry name" value="Tetraspanin/Peripherin"/>
</dbReference>
<evidence type="ECO:0000256" key="1">
    <source>
        <dbReference type="ARBA" id="ARBA00004141"/>
    </source>
</evidence>
<keyword evidence="5 6" id="KW-0472">Membrane</keyword>
<feature type="transmembrane region" description="Helical" evidence="6">
    <location>
        <begin position="41"/>
        <end position="66"/>
    </location>
</feature>
<feature type="transmembrane region" description="Helical" evidence="6">
    <location>
        <begin position="86"/>
        <end position="111"/>
    </location>
</feature>
<dbReference type="PANTHER" id="PTHR19282:SF519">
    <property type="entry name" value="TETRASPANIN"/>
    <property type="match status" value="1"/>
</dbReference>